<dbReference type="Gene3D" id="3.50.4.10">
    <property type="entry name" value="Hepatocyte Growth Factor"/>
    <property type="match status" value="2"/>
</dbReference>
<dbReference type="SMART" id="SM00223">
    <property type="entry name" value="APPLE"/>
    <property type="match status" value="2"/>
</dbReference>
<protein>
    <recommendedName>
        <fullName evidence="4">Apple domain-containing protein</fullName>
    </recommendedName>
</protein>
<organism evidence="5 6">
    <name type="scientific">Brucella intermedia</name>
    <dbReference type="NCBI Taxonomy" id="94625"/>
    <lineage>
        <taxon>Bacteria</taxon>
        <taxon>Pseudomonadati</taxon>
        <taxon>Pseudomonadota</taxon>
        <taxon>Alphaproteobacteria</taxon>
        <taxon>Hyphomicrobiales</taxon>
        <taxon>Brucellaceae</taxon>
        <taxon>Brucella/Ochrobactrum group</taxon>
        <taxon>Brucella</taxon>
    </lineage>
</organism>
<keyword evidence="1" id="KW-0677">Repeat</keyword>
<dbReference type="InterPro" id="IPR003609">
    <property type="entry name" value="Pan_app"/>
</dbReference>
<sequence length="428" mass="46084">MGKSFCYAFAGFFLLFLVVTSTTVSAAQKTFGPFLVDDATPDVIAMDGLVEQGTALDFRRALRAAPNAKLITLNSVGGSVQAGLLIADDINQRDIATYIPKTSKCYSACSFIFLAGKERKVDGALGVHQISSDSPDLVGAQLAISDIIEVLSRFDTPPEVMQVMFKTRPDDMHIFSQEEIERYKLNRSGKEQALVDTPEASVVPTEKNEDIKETEKTVAGVSPTLPAPQPAIDTESVAKLSPLEEFTKRPNRIALYTGLDLFGEDISAIRAADAAACAKSCLAMNGQCRAFTFNTNPRIKKGRNCFLKASEGRADGNSVAFSGRFLSGAEPDPEPFSLGMIDPAKALFDDIDLPGGDLSRRPHAAAKTPLACRLACIDNSQCVAFTYIKPKKECWLKGSVGSPTFGKGLVTGVKRYETFAPAKVITLN</sequence>
<dbReference type="PROSITE" id="PS50948">
    <property type="entry name" value="PAN"/>
    <property type="match status" value="1"/>
</dbReference>
<name>A0A7V6U0S7_9HYPH</name>
<keyword evidence="3" id="KW-0732">Signal</keyword>
<dbReference type="GO" id="GO:0006508">
    <property type="term" value="P:proteolysis"/>
    <property type="evidence" value="ECO:0007669"/>
    <property type="project" value="InterPro"/>
</dbReference>
<dbReference type="GO" id="GO:0005576">
    <property type="term" value="C:extracellular region"/>
    <property type="evidence" value="ECO:0007669"/>
    <property type="project" value="InterPro"/>
</dbReference>
<dbReference type="SUPFAM" id="SSF52096">
    <property type="entry name" value="ClpP/crotonase"/>
    <property type="match status" value="1"/>
</dbReference>
<dbReference type="EMBL" id="DUMN01000483">
    <property type="protein sequence ID" value="HHV69335.1"/>
    <property type="molecule type" value="Genomic_DNA"/>
</dbReference>
<dbReference type="Gene3D" id="3.90.226.10">
    <property type="entry name" value="2-enoyl-CoA Hydratase, Chain A, domain 1"/>
    <property type="match status" value="1"/>
</dbReference>
<dbReference type="InterPro" id="IPR029045">
    <property type="entry name" value="ClpP/crotonase-like_dom_sf"/>
</dbReference>
<dbReference type="Proteomes" id="UP000551563">
    <property type="component" value="Unassembled WGS sequence"/>
</dbReference>
<feature type="signal peptide" evidence="3">
    <location>
        <begin position="1"/>
        <end position="26"/>
    </location>
</feature>
<evidence type="ECO:0000313" key="6">
    <source>
        <dbReference type="Proteomes" id="UP000551563"/>
    </source>
</evidence>
<dbReference type="Pfam" id="PF14295">
    <property type="entry name" value="PAN_4"/>
    <property type="match status" value="1"/>
</dbReference>
<evidence type="ECO:0000259" key="4">
    <source>
        <dbReference type="PROSITE" id="PS50948"/>
    </source>
</evidence>
<keyword evidence="2" id="KW-1015">Disulfide bond</keyword>
<gene>
    <name evidence="5" type="ORF">GXX48_17075</name>
</gene>
<evidence type="ECO:0000256" key="1">
    <source>
        <dbReference type="ARBA" id="ARBA00022737"/>
    </source>
</evidence>
<dbReference type="CDD" id="cd01100">
    <property type="entry name" value="APPLE_Factor_XI_like"/>
    <property type="match status" value="1"/>
</dbReference>
<feature type="domain" description="Apple" evidence="4">
    <location>
        <begin position="247"/>
        <end position="325"/>
    </location>
</feature>
<feature type="chain" id="PRO_5030880890" description="Apple domain-containing protein" evidence="3">
    <location>
        <begin position="27"/>
        <end position="428"/>
    </location>
</feature>
<dbReference type="InterPro" id="IPR000177">
    <property type="entry name" value="Apple"/>
</dbReference>
<comment type="caution">
    <text evidence="5">The sequence shown here is derived from an EMBL/GenBank/DDBJ whole genome shotgun (WGS) entry which is preliminary data.</text>
</comment>
<reference evidence="5 6" key="1">
    <citation type="journal article" date="2020" name="Biotechnol. Biofuels">
        <title>New insights from the biogas microbiome by comprehensive genome-resolved metagenomics of nearly 1600 species originating from multiple anaerobic digesters.</title>
        <authorList>
            <person name="Campanaro S."/>
            <person name="Treu L."/>
            <person name="Rodriguez-R L.M."/>
            <person name="Kovalovszki A."/>
            <person name="Ziels R.M."/>
            <person name="Maus I."/>
            <person name="Zhu X."/>
            <person name="Kougias P.G."/>
            <person name="Basile A."/>
            <person name="Luo G."/>
            <person name="Schluter A."/>
            <person name="Konstantinidis K.T."/>
            <person name="Angelidaki I."/>
        </authorList>
    </citation>
    <scope>NUCLEOTIDE SEQUENCE [LARGE SCALE GENOMIC DNA]</scope>
    <source>
        <strain evidence="5">AS04akNAM_66</strain>
    </source>
</reference>
<evidence type="ECO:0000256" key="2">
    <source>
        <dbReference type="ARBA" id="ARBA00023157"/>
    </source>
</evidence>
<accession>A0A7V6U0S7</accession>
<dbReference type="Pfam" id="PF00024">
    <property type="entry name" value="PAN_1"/>
    <property type="match status" value="1"/>
</dbReference>
<proteinExistence type="predicted"/>
<evidence type="ECO:0000313" key="5">
    <source>
        <dbReference type="EMBL" id="HHV69335.1"/>
    </source>
</evidence>
<dbReference type="AlphaFoldDB" id="A0A7V6U0S7"/>
<evidence type="ECO:0000256" key="3">
    <source>
        <dbReference type="SAM" id="SignalP"/>
    </source>
</evidence>